<dbReference type="GO" id="GO:0000324">
    <property type="term" value="C:fungal-type vacuole"/>
    <property type="evidence" value="ECO:0007669"/>
    <property type="project" value="TreeGrafter"/>
</dbReference>
<gene>
    <name evidence="5" type="ORF">RCL2_000052700</name>
</gene>
<organism evidence="5 6">
    <name type="scientific">Rhizophagus clarus</name>
    <dbReference type="NCBI Taxonomy" id="94130"/>
    <lineage>
        <taxon>Eukaryota</taxon>
        <taxon>Fungi</taxon>
        <taxon>Fungi incertae sedis</taxon>
        <taxon>Mucoromycota</taxon>
        <taxon>Glomeromycotina</taxon>
        <taxon>Glomeromycetes</taxon>
        <taxon>Glomerales</taxon>
        <taxon>Glomeraceae</taxon>
        <taxon>Rhizophagus</taxon>
    </lineage>
</organism>
<accession>A0A8H3KNM5</accession>
<protein>
    <recommendedName>
        <fullName evidence="4">Carboxypeptidase</fullName>
        <ecNumber evidence="4">3.4.16.-</ecNumber>
    </recommendedName>
</protein>
<evidence type="ECO:0000256" key="1">
    <source>
        <dbReference type="ARBA" id="ARBA00009431"/>
    </source>
</evidence>
<dbReference type="PROSITE" id="PS00131">
    <property type="entry name" value="CARBOXYPEPT_SER_SER"/>
    <property type="match status" value="1"/>
</dbReference>
<dbReference type="InterPro" id="IPR018202">
    <property type="entry name" value="Ser_caboxypep_ser_AS"/>
</dbReference>
<comment type="caution">
    <text evidence="5">The sequence shown here is derived from an EMBL/GenBank/DDBJ whole genome shotgun (WGS) entry which is preliminary data.</text>
</comment>
<evidence type="ECO:0000313" key="5">
    <source>
        <dbReference type="EMBL" id="GES72983.1"/>
    </source>
</evidence>
<dbReference type="PRINTS" id="PR00724">
    <property type="entry name" value="CRBOXYPTASEC"/>
</dbReference>
<keyword evidence="4" id="KW-0732">Signal</keyword>
<dbReference type="InterPro" id="IPR001563">
    <property type="entry name" value="Peptidase_S10"/>
</dbReference>
<evidence type="ECO:0000256" key="2">
    <source>
        <dbReference type="ARBA" id="ARBA00022645"/>
    </source>
</evidence>
<dbReference type="PANTHER" id="PTHR11802">
    <property type="entry name" value="SERINE PROTEASE FAMILY S10 SERINE CARBOXYPEPTIDASE"/>
    <property type="match status" value="1"/>
</dbReference>
<sequence length="476" mass="54380">MNFIIKPSGRLSIIFVALVIWCMLTIEFVDAAAEDPTYNIVSNKLCDPNVKQYSGYISVDPFTNLFFWFFESRNNPKGSPLTLWLNGGPGCSSMIGLFQEVGPCRSLVGGADVELHPQSWNEVSNMLFIDQPVDAGFSFGKKIVSTTEQASLNLYTFLQKFFEKFPQYSKMDFHIFGESYGGHYIPSIAKLIDENNILIKSNYLKAIPINLKSIGIGNGQIDPKTTYKSYPDFLEFNTYNIKLNSSELAAMRSELPECLQSIDLCYATETLADCVNAAETCLYSKFYSHFVSSGLNPYDIRTSIETVTTYPPRDYEIYLTKSEIMTAIGAQKNYVNCSDDSFTRFRFQGDLEQSHKSDIEYLLNRGFPVLLYYGDADFRCNWFSGIELVNSLIWKSQSDFNNAMLKKWIVSDIPAGEIKSFDKLTFIRIYEAGHEVPFYQPINSLEMFTKWINNKALTTIDLNTKRKRRINKKRVK</sequence>
<keyword evidence="2 4" id="KW-0121">Carboxypeptidase</keyword>
<feature type="chain" id="PRO_5034603927" description="Carboxypeptidase" evidence="4">
    <location>
        <begin position="32"/>
        <end position="476"/>
    </location>
</feature>
<reference evidence="5" key="1">
    <citation type="submission" date="2019-10" db="EMBL/GenBank/DDBJ databases">
        <title>Conservation and host-specific expression of non-tandemly repeated heterogenous ribosome RNA gene in arbuscular mycorrhizal fungi.</title>
        <authorList>
            <person name="Maeda T."/>
            <person name="Kobayashi Y."/>
            <person name="Nakagawa T."/>
            <person name="Ezawa T."/>
            <person name="Yamaguchi K."/>
            <person name="Bino T."/>
            <person name="Nishimoto Y."/>
            <person name="Shigenobu S."/>
            <person name="Kawaguchi M."/>
        </authorList>
    </citation>
    <scope>NUCLEOTIDE SEQUENCE</scope>
    <source>
        <strain evidence="5">HR1</strain>
    </source>
</reference>
<proteinExistence type="inferred from homology"/>
<evidence type="ECO:0000313" key="6">
    <source>
        <dbReference type="Proteomes" id="UP000615446"/>
    </source>
</evidence>
<keyword evidence="4" id="KW-0645">Protease</keyword>
<dbReference type="Proteomes" id="UP000615446">
    <property type="component" value="Unassembled WGS sequence"/>
</dbReference>
<dbReference type="GO" id="GO:0006508">
    <property type="term" value="P:proteolysis"/>
    <property type="evidence" value="ECO:0007669"/>
    <property type="project" value="UniProtKB-KW"/>
</dbReference>
<dbReference type="SUPFAM" id="SSF53474">
    <property type="entry name" value="alpha/beta-Hydrolases"/>
    <property type="match status" value="1"/>
</dbReference>
<dbReference type="InterPro" id="IPR029058">
    <property type="entry name" value="AB_hydrolase_fold"/>
</dbReference>
<dbReference type="Pfam" id="PF00450">
    <property type="entry name" value="Peptidase_S10"/>
    <property type="match status" value="1"/>
</dbReference>
<keyword evidence="3" id="KW-0325">Glycoprotein</keyword>
<dbReference type="EMBL" id="BLAL01000005">
    <property type="protein sequence ID" value="GES72983.1"/>
    <property type="molecule type" value="Genomic_DNA"/>
</dbReference>
<name>A0A8H3KNM5_9GLOM</name>
<keyword evidence="4" id="KW-0378">Hydrolase</keyword>
<dbReference type="AlphaFoldDB" id="A0A8H3KNM5"/>
<dbReference type="Gene3D" id="3.40.50.1820">
    <property type="entry name" value="alpha/beta hydrolase"/>
    <property type="match status" value="1"/>
</dbReference>
<dbReference type="OrthoDB" id="443318at2759"/>
<evidence type="ECO:0000256" key="4">
    <source>
        <dbReference type="RuleBase" id="RU361156"/>
    </source>
</evidence>
<dbReference type="Gene3D" id="1.10.287.410">
    <property type="match status" value="1"/>
</dbReference>
<feature type="signal peptide" evidence="4">
    <location>
        <begin position="1"/>
        <end position="31"/>
    </location>
</feature>
<dbReference type="EC" id="3.4.16.-" evidence="4"/>
<evidence type="ECO:0000256" key="3">
    <source>
        <dbReference type="ARBA" id="ARBA00023180"/>
    </source>
</evidence>
<dbReference type="GO" id="GO:0004185">
    <property type="term" value="F:serine-type carboxypeptidase activity"/>
    <property type="evidence" value="ECO:0007669"/>
    <property type="project" value="UniProtKB-UniRule"/>
</dbReference>
<comment type="similarity">
    <text evidence="1 4">Belongs to the peptidase S10 family.</text>
</comment>
<dbReference type="PANTHER" id="PTHR11802:SF64">
    <property type="entry name" value="CARBOXYPEPTIDASE"/>
    <property type="match status" value="1"/>
</dbReference>